<keyword evidence="5" id="KW-1185">Reference proteome</keyword>
<feature type="compositionally biased region" description="Low complexity" evidence="2">
    <location>
        <begin position="92"/>
        <end position="117"/>
    </location>
</feature>
<feature type="compositionally biased region" description="Basic residues" evidence="2">
    <location>
        <begin position="17"/>
        <end position="26"/>
    </location>
</feature>
<dbReference type="GO" id="GO:0051087">
    <property type="term" value="F:protein-folding chaperone binding"/>
    <property type="evidence" value="ECO:0007669"/>
    <property type="project" value="TreeGrafter"/>
</dbReference>
<feature type="region of interest" description="Disordered" evidence="2">
    <location>
        <begin position="17"/>
        <end position="180"/>
    </location>
</feature>
<evidence type="ECO:0000313" key="4">
    <source>
        <dbReference type="EMBL" id="THF98284.1"/>
    </source>
</evidence>
<dbReference type="Pfam" id="PF01556">
    <property type="entry name" value="DnaJ_C"/>
    <property type="match status" value="1"/>
</dbReference>
<dbReference type="InterPro" id="IPR002939">
    <property type="entry name" value="DnaJ_C"/>
</dbReference>
<reference evidence="4 5" key="1">
    <citation type="journal article" date="2018" name="Proc. Natl. Acad. Sci. U.S.A.">
        <title>Draft genome sequence of Camellia sinensis var. sinensis provides insights into the evolution of the tea genome and tea quality.</title>
        <authorList>
            <person name="Wei C."/>
            <person name="Yang H."/>
            <person name="Wang S."/>
            <person name="Zhao J."/>
            <person name="Liu C."/>
            <person name="Gao L."/>
            <person name="Xia E."/>
            <person name="Lu Y."/>
            <person name="Tai Y."/>
            <person name="She G."/>
            <person name="Sun J."/>
            <person name="Cao H."/>
            <person name="Tong W."/>
            <person name="Gao Q."/>
            <person name="Li Y."/>
            <person name="Deng W."/>
            <person name="Jiang X."/>
            <person name="Wang W."/>
            <person name="Chen Q."/>
            <person name="Zhang S."/>
            <person name="Li H."/>
            <person name="Wu J."/>
            <person name="Wang P."/>
            <person name="Li P."/>
            <person name="Shi C."/>
            <person name="Zheng F."/>
            <person name="Jian J."/>
            <person name="Huang B."/>
            <person name="Shan D."/>
            <person name="Shi M."/>
            <person name="Fang C."/>
            <person name="Yue Y."/>
            <person name="Li F."/>
            <person name="Li D."/>
            <person name="Wei S."/>
            <person name="Han B."/>
            <person name="Jiang C."/>
            <person name="Yin Y."/>
            <person name="Xia T."/>
            <person name="Zhang Z."/>
            <person name="Bennetzen J.L."/>
            <person name="Zhao S."/>
            <person name="Wan X."/>
        </authorList>
    </citation>
    <scope>NUCLEOTIDE SEQUENCE [LARGE SCALE GENOMIC DNA]</scope>
    <source>
        <strain evidence="5">cv. Shuchazao</strain>
        <tissue evidence="4">Leaf</tissue>
    </source>
</reference>
<dbReference type="CDD" id="cd10747">
    <property type="entry name" value="DnaJ_C"/>
    <property type="match status" value="1"/>
</dbReference>
<dbReference type="STRING" id="542762.A0A4S4D7A2"/>
<dbReference type="SUPFAM" id="SSF49493">
    <property type="entry name" value="HSP40/DnaJ peptide-binding domain"/>
    <property type="match status" value="2"/>
</dbReference>
<dbReference type="Proteomes" id="UP000306102">
    <property type="component" value="Unassembled WGS sequence"/>
</dbReference>
<dbReference type="InterPro" id="IPR008971">
    <property type="entry name" value="HSP40/DnaJ_pept-bd"/>
</dbReference>
<dbReference type="AlphaFoldDB" id="A0A4S4D7A2"/>
<protein>
    <recommendedName>
        <fullName evidence="3">Chaperone DnaJ C-terminal domain-containing protein</fullName>
    </recommendedName>
</protein>
<dbReference type="EMBL" id="SDRB02012242">
    <property type="protein sequence ID" value="THF98284.1"/>
    <property type="molecule type" value="Genomic_DNA"/>
</dbReference>
<evidence type="ECO:0000256" key="1">
    <source>
        <dbReference type="ARBA" id="ARBA00023186"/>
    </source>
</evidence>
<dbReference type="PANTHER" id="PTHR24078:SF574">
    <property type="entry name" value="CHAPERONE DNAJ C-TERMINAL DOMAIN-CONTAINING PROTEIN"/>
    <property type="match status" value="1"/>
</dbReference>
<dbReference type="GO" id="GO:0005829">
    <property type="term" value="C:cytosol"/>
    <property type="evidence" value="ECO:0007669"/>
    <property type="project" value="TreeGrafter"/>
</dbReference>
<dbReference type="GO" id="GO:0006457">
    <property type="term" value="P:protein folding"/>
    <property type="evidence" value="ECO:0007669"/>
    <property type="project" value="InterPro"/>
</dbReference>
<proteinExistence type="predicted"/>
<keyword evidence="1" id="KW-0143">Chaperone</keyword>
<feature type="compositionally biased region" description="Basic and acidic residues" evidence="2">
    <location>
        <begin position="27"/>
        <end position="68"/>
    </location>
</feature>
<dbReference type="PANTHER" id="PTHR24078">
    <property type="entry name" value="DNAJ HOMOLOG SUBFAMILY C MEMBER"/>
    <property type="match status" value="1"/>
</dbReference>
<evidence type="ECO:0000259" key="3">
    <source>
        <dbReference type="Pfam" id="PF01556"/>
    </source>
</evidence>
<name>A0A4S4D7A2_CAMSN</name>
<dbReference type="FunFam" id="2.60.260.20:FF:000006">
    <property type="entry name" value="DnaJ subfamily B member 13"/>
    <property type="match status" value="1"/>
</dbReference>
<evidence type="ECO:0000256" key="2">
    <source>
        <dbReference type="SAM" id="MobiDB-lite"/>
    </source>
</evidence>
<accession>A0A4S4D7A2</accession>
<dbReference type="GO" id="GO:0051082">
    <property type="term" value="F:unfolded protein binding"/>
    <property type="evidence" value="ECO:0007669"/>
    <property type="project" value="InterPro"/>
</dbReference>
<dbReference type="FunFam" id="2.60.260.20:FF:000002">
    <property type="entry name" value="Dnaj homolog subfamily b member"/>
    <property type="match status" value="1"/>
</dbReference>
<feature type="compositionally biased region" description="Low complexity" evidence="2">
    <location>
        <begin position="148"/>
        <end position="166"/>
    </location>
</feature>
<evidence type="ECO:0000313" key="5">
    <source>
        <dbReference type="Proteomes" id="UP000306102"/>
    </source>
</evidence>
<comment type="caution">
    <text evidence="4">The sequence shown here is derived from an EMBL/GenBank/DDBJ whole genome shotgun (WGS) entry which is preliminary data.</text>
</comment>
<sequence>MFGIGGLCKAYGSLVSKRHHHHHDKKHPSPNEPKPDQSDDKFKSTFKDLNDQSNERRATNGVDDHFRSNGEGMQGGDDPGSPNHRVNNYFTSSPCPSPLSRSSSPNNLSRNSSLSRSTSRRSRNPMPVVAAGRLLKSISRKNGKRTASPEGGSLSRSSSRNDSTSTVPAGGGGSLSRSVSNRKVMTPIMYSNSTGLIKPPAIEKNLECTLEEFCFGSVKKIMITRDVITSNGQTVKEDEEMLTIKVKPGWKKGTKITFEGMGNETPGTEPADIIFVIGEKRHPLFRREGDDLELGVEIPLVKALTGCNISVPLLGGEKMNLTIDDIIQPGYEKIIAGQGMPKPNEEGNRGNLIIKFLVQFPTELTDEQRANVFQILQDSC</sequence>
<organism evidence="4 5">
    <name type="scientific">Camellia sinensis var. sinensis</name>
    <name type="common">China tea</name>
    <dbReference type="NCBI Taxonomy" id="542762"/>
    <lineage>
        <taxon>Eukaryota</taxon>
        <taxon>Viridiplantae</taxon>
        <taxon>Streptophyta</taxon>
        <taxon>Embryophyta</taxon>
        <taxon>Tracheophyta</taxon>
        <taxon>Spermatophyta</taxon>
        <taxon>Magnoliopsida</taxon>
        <taxon>eudicotyledons</taxon>
        <taxon>Gunneridae</taxon>
        <taxon>Pentapetalae</taxon>
        <taxon>asterids</taxon>
        <taxon>Ericales</taxon>
        <taxon>Theaceae</taxon>
        <taxon>Camellia</taxon>
    </lineage>
</organism>
<gene>
    <name evidence="4" type="ORF">TEA_022402</name>
</gene>
<dbReference type="Gene3D" id="2.60.260.20">
    <property type="entry name" value="Urease metallochaperone UreE, N-terminal domain"/>
    <property type="match status" value="2"/>
</dbReference>
<dbReference type="InterPro" id="IPR051339">
    <property type="entry name" value="DnaJ_subfamily_B"/>
</dbReference>
<feature type="domain" description="Chaperone DnaJ C-terminal" evidence="3">
    <location>
        <begin position="202"/>
        <end position="361"/>
    </location>
</feature>